<gene>
    <name evidence="2" type="ORF">CKM354_000005600</name>
</gene>
<dbReference type="SUPFAM" id="SSF54909">
    <property type="entry name" value="Dimeric alpha+beta barrel"/>
    <property type="match status" value="1"/>
</dbReference>
<keyword evidence="3" id="KW-1185">Reference proteome</keyword>
<sequence>MAPTSITVLYPQGIQFDMDYYKSTHMPLAQEKWEKFGMKSWKVLKVKEGSPYIVQTILEFGSAEEWAAAAESQEGKDVLGDIKNYTNAEPILLVGEMNFSS</sequence>
<dbReference type="RefSeq" id="XP_044651073.1">
    <property type="nucleotide sequence ID" value="XM_044795138.1"/>
</dbReference>
<evidence type="ECO:0008006" key="4">
    <source>
        <dbReference type="Google" id="ProtNLM"/>
    </source>
</evidence>
<comment type="caution">
    <text evidence="2">The sequence shown here is derived from an EMBL/GenBank/DDBJ whole genome shotgun (WGS) entry which is preliminary data.</text>
</comment>
<protein>
    <recommendedName>
        <fullName evidence="4">EthD domain-containing protein</fullName>
    </recommendedName>
</protein>
<reference evidence="2 3" key="1">
    <citation type="submission" date="2021-01" db="EMBL/GenBank/DDBJ databases">
        <title>Cercospora kikuchii MAFF 305040 whole genome shotgun sequence.</title>
        <authorList>
            <person name="Kashiwa T."/>
            <person name="Suzuki T."/>
        </authorList>
    </citation>
    <scope>NUCLEOTIDE SEQUENCE [LARGE SCALE GENOMIC DNA]</scope>
    <source>
        <strain evidence="2 3">MAFF 305040</strain>
    </source>
</reference>
<dbReference type="NCBIfam" id="TIGR02118">
    <property type="entry name" value="EthD family reductase"/>
    <property type="match status" value="1"/>
</dbReference>
<accession>A0A9P3F6W0</accession>
<dbReference type="GeneID" id="68285631"/>
<dbReference type="Gene3D" id="3.30.70.100">
    <property type="match status" value="1"/>
</dbReference>
<dbReference type="PANTHER" id="PTHR40260:SF2">
    <property type="entry name" value="BLR8190 PROTEIN"/>
    <property type="match status" value="1"/>
</dbReference>
<dbReference type="PANTHER" id="PTHR40260">
    <property type="entry name" value="BLR8190 PROTEIN"/>
    <property type="match status" value="1"/>
</dbReference>
<evidence type="ECO:0000313" key="3">
    <source>
        <dbReference type="Proteomes" id="UP000825890"/>
    </source>
</evidence>
<dbReference type="AlphaFoldDB" id="A0A9P3F6W0"/>
<comment type="similarity">
    <text evidence="1">Belongs to the tpcK family.</text>
</comment>
<dbReference type="EMBL" id="BOLY01000001">
    <property type="protein sequence ID" value="GIZ36586.1"/>
    <property type="molecule type" value="Genomic_DNA"/>
</dbReference>
<dbReference type="InterPro" id="IPR009799">
    <property type="entry name" value="EthD_dom"/>
</dbReference>
<name>A0A9P3F6W0_9PEZI</name>
<dbReference type="OrthoDB" id="4892971at2759"/>
<dbReference type="GO" id="GO:0016491">
    <property type="term" value="F:oxidoreductase activity"/>
    <property type="evidence" value="ECO:0007669"/>
    <property type="project" value="InterPro"/>
</dbReference>
<dbReference type="InterPro" id="IPR011008">
    <property type="entry name" value="Dimeric_a/b-barrel"/>
</dbReference>
<proteinExistence type="inferred from homology"/>
<organism evidence="2 3">
    <name type="scientific">Cercospora kikuchii</name>
    <dbReference type="NCBI Taxonomy" id="84275"/>
    <lineage>
        <taxon>Eukaryota</taxon>
        <taxon>Fungi</taxon>
        <taxon>Dikarya</taxon>
        <taxon>Ascomycota</taxon>
        <taxon>Pezizomycotina</taxon>
        <taxon>Dothideomycetes</taxon>
        <taxon>Dothideomycetidae</taxon>
        <taxon>Mycosphaerellales</taxon>
        <taxon>Mycosphaerellaceae</taxon>
        <taxon>Cercospora</taxon>
    </lineage>
</organism>
<dbReference type="Proteomes" id="UP000825890">
    <property type="component" value="Unassembled WGS sequence"/>
</dbReference>
<evidence type="ECO:0000256" key="1">
    <source>
        <dbReference type="ARBA" id="ARBA00005986"/>
    </source>
</evidence>
<evidence type="ECO:0000313" key="2">
    <source>
        <dbReference type="EMBL" id="GIZ36586.1"/>
    </source>
</evidence>